<evidence type="ECO:0000313" key="1">
    <source>
        <dbReference type="EMBL" id="KGN38531.1"/>
    </source>
</evidence>
<organism evidence="1 2">
    <name type="scientific">Knoellia subterranea KCTC 19937</name>
    <dbReference type="NCBI Taxonomy" id="1385521"/>
    <lineage>
        <taxon>Bacteria</taxon>
        <taxon>Bacillati</taxon>
        <taxon>Actinomycetota</taxon>
        <taxon>Actinomycetes</taxon>
        <taxon>Micrococcales</taxon>
        <taxon>Intrasporangiaceae</taxon>
        <taxon>Knoellia</taxon>
    </lineage>
</organism>
<dbReference type="EMBL" id="AVPK01000002">
    <property type="protein sequence ID" value="KGN38531.1"/>
    <property type="molecule type" value="Genomic_DNA"/>
</dbReference>
<comment type="caution">
    <text evidence="1">The sequence shown here is derived from an EMBL/GenBank/DDBJ whole genome shotgun (WGS) entry which is preliminary data.</text>
</comment>
<dbReference type="OrthoDB" id="3678706at2"/>
<proteinExistence type="predicted"/>
<evidence type="ECO:0008006" key="3">
    <source>
        <dbReference type="Google" id="ProtNLM"/>
    </source>
</evidence>
<dbReference type="AlphaFoldDB" id="A0A0A0JSF9"/>
<accession>A0A0A0JSF9</accession>
<sequence>MTTEGGHPAYRILDAGTRAFWRTVGRRIDLDGADSWLRGPAADAGVIGPSWLDAAAASVSGSVERHPDNGLLPDLAVLDGPDFCVADVDPLVRDFYEHTGAWTMDAWSSWSPVFHPGGMLIEHLFGRRLQQLALPVQPLDVSHGIDSEIVAIRDAGGAQVWAAWLRRLRRTGQFLFSGAYAVRTLPGSAQPSVHVTFPLEKGNVQVFLRPHVRADGALLLSSGRGSHGADGAYVLVHGAGSVGWAARVPIHESFTLYRDERGELRTDHELRVGRARALRLHYRMRRGKVGQDEASDSILTSR</sequence>
<reference evidence="1 2" key="1">
    <citation type="submission" date="2013-08" db="EMBL/GenBank/DDBJ databases">
        <title>The genome sequence of Knoellia subterranea.</title>
        <authorList>
            <person name="Zhu W."/>
            <person name="Wang G."/>
        </authorList>
    </citation>
    <scope>NUCLEOTIDE SEQUENCE [LARGE SCALE GENOMIC DNA]</scope>
    <source>
        <strain evidence="1 2">KCTC 19937</strain>
    </source>
</reference>
<protein>
    <recommendedName>
        <fullName evidence="3">YndJ</fullName>
    </recommendedName>
</protein>
<name>A0A0A0JSF9_9MICO</name>
<dbReference type="RefSeq" id="WP_035902913.1">
    <property type="nucleotide sequence ID" value="NZ_AVPK01000002.1"/>
</dbReference>
<dbReference type="STRING" id="1385521.N803_07245"/>
<dbReference type="Proteomes" id="UP000030011">
    <property type="component" value="Unassembled WGS sequence"/>
</dbReference>
<dbReference type="eggNOG" id="ENOG502ZAB6">
    <property type="taxonomic scope" value="Bacteria"/>
</dbReference>
<keyword evidence="2" id="KW-1185">Reference proteome</keyword>
<evidence type="ECO:0000313" key="2">
    <source>
        <dbReference type="Proteomes" id="UP000030011"/>
    </source>
</evidence>
<gene>
    <name evidence="1" type="ORF">N803_07245</name>
</gene>